<dbReference type="OrthoDB" id="9814116at2"/>
<comment type="caution">
    <text evidence="2">The sequence shown here is derived from an EMBL/GenBank/DDBJ whole genome shotgun (WGS) entry which is preliminary data.</text>
</comment>
<reference evidence="2" key="2">
    <citation type="submission" date="2020-04" db="EMBL/GenBank/DDBJ databases">
        <authorList>
            <person name="Alexandrino P."/>
            <person name="Mendonca T."/>
            <person name="Guaman L."/>
            <person name="Cherix J."/>
            <person name="Lozano-Sakalauskas G."/>
            <person name="Fujita A."/>
            <person name="Filho E.R."/>
            <person name="Long P."/>
            <person name="Padilla G."/>
            <person name="Taciro M.K."/>
            <person name="Gomez J.G."/>
            <person name="Silva L.F."/>
            <person name="Torres M."/>
        </authorList>
    </citation>
    <scope>NUCLEOTIDE SEQUENCE</scope>
    <source>
        <strain evidence="2">LMG 19450</strain>
    </source>
</reference>
<name>A0A8T6ZP67_9BURK</name>
<gene>
    <name evidence="2" type="ORF">NH14_029310</name>
</gene>
<evidence type="ECO:0000313" key="3">
    <source>
        <dbReference type="Proteomes" id="UP000030460"/>
    </source>
</evidence>
<keyword evidence="1" id="KW-0472">Membrane</keyword>
<evidence type="ECO:0000256" key="1">
    <source>
        <dbReference type="SAM" id="Phobius"/>
    </source>
</evidence>
<dbReference type="RefSeq" id="WP_161790887.1">
    <property type="nucleotide sequence ID" value="NZ_CADFGF010000020.1"/>
</dbReference>
<accession>A0A8T6ZP67</accession>
<sequence length="89" mass="9851">MLTLLYFFPSIIAFSRHHRRRTAINHLNAIFGWSVIGWIAAFIWALTSPGKGLAMAATAAPESTGDVPEHFAAQLLTDIVERDLTTRSL</sequence>
<evidence type="ECO:0000313" key="2">
    <source>
        <dbReference type="EMBL" id="NLP65159.1"/>
    </source>
</evidence>
<dbReference type="EMBL" id="JTDB02000012">
    <property type="protein sequence ID" value="NLP65159.1"/>
    <property type="molecule type" value="Genomic_DNA"/>
</dbReference>
<keyword evidence="1" id="KW-0812">Transmembrane</keyword>
<dbReference type="Proteomes" id="UP000030460">
    <property type="component" value="Unassembled WGS sequence"/>
</dbReference>
<organism evidence="2 3">
    <name type="scientific">Paraburkholderia sacchari</name>
    <dbReference type="NCBI Taxonomy" id="159450"/>
    <lineage>
        <taxon>Bacteria</taxon>
        <taxon>Pseudomonadati</taxon>
        <taxon>Pseudomonadota</taxon>
        <taxon>Betaproteobacteria</taxon>
        <taxon>Burkholderiales</taxon>
        <taxon>Burkholderiaceae</taxon>
        <taxon>Paraburkholderia</taxon>
    </lineage>
</organism>
<dbReference type="Pfam" id="PF14373">
    <property type="entry name" value="Imm_superinfect"/>
    <property type="match status" value="1"/>
</dbReference>
<reference evidence="2" key="1">
    <citation type="journal article" date="2015" name="Genome Announc.">
        <title>Draft Genome Sequence of the Polyhydroxyalkanoate-Producing Bacterium Burkholderia sacchari LMG 19450 Isolated from Brazilian Sugarcane Plantation Soil.</title>
        <authorList>
            <person name="Alexandrino P.M."/>
            <person name="Mendonca T.T."/>
            <person name="Guaman Bautista L.P."/>
            <person name="Cherix J."/>
            <person name="Lozano-Sakalauskas G.C."/>
            <person name="Fujita A."/>
            <person name="Ramos Filho E."/>
            <person name="Long P."/>
            <person name="Padilla G."/>
            <person name="Taciro M.K."/>
            <person name="Gomez J.G."/>
            <person name="Silva L.F."/>
        </authorList>
    </citation>
    <scope>NUCLEOTIDE SEQUENCE</scope>
    <source>
        <strain evidence="2">LMG 19450</strain>
    </source>
</reference>
<feature type="transmembrane region" description="Helical" evidence="1">
    <location>
        <begin position="26"/>
        <end position="46"/>
    </location>
</feature>
<dbReference type="AlphaFoldDB" id="A0A8T6ZP67"/>
<protein>
    <submittedName>
        <fullName evidence="2">Superinfection immunity protein</fullName>
    </submittedName>
</protein>
<proteinExistence type="predicted"/>
<dbReference type="InterPro" id="IPR016410">
    <property type="entry name" value="Phage_imm"/>
</dbReference>
<keyword evidence="3" id="KW-1185">Reference proteome</keyword>
<keyword evidence="1" id="KW-1133">Transmembrane helix</keyword>